<evidence type="ECO:0000256" key="6">
    <source>
        <dbReference type="ARBA" id="ARBA00023054"/>
    </source>
</evidence>
<dbReference type="InterPro" id="IPR003959">
    <property type="entry name" value="ATPase_AAA_core"/>
</dbReference>
<dbReference type="Pfam" id="PF00004">
    <property type="entry name" value="AAA"/>
    <property type="match status" value="1"/>
</dbReference>
<evidence type="ECO:0000256" key="2">
    <source>
        <dbReference type="ARBA" id="ARBA00017574"/>
    </source>
</evidence>
<dbReference type="CDD" id="cd00009">
    <property type="entry name" value="AAA"/>
    <property type="match status" value="1"/>
</dbReference>
<dbReference type="NCBIfam" id="TIGR03346">
    <property type="entry name" value="chaperone_ClpB"/>
    <property type="match status" value="1"/>
</dbReference>
<dbReference type="Pfam" id="PF07724">
    <property type="entry name" value="AAA_2"/>
    <property type="match status" value="1"/>
</dbReference>
<evidence type="ECO:0000256" key="4">
    <source>
        <dbReference type="ARBA" id="ARBA00022741"/>
    </source>
</evidence>
<dbReference type="InterPro" id="IPR017730">
    <property type="entry name" value="Chaperonin_ClpB"/>
</dbReference>
<protein>
    <recommendedName>
        <fullName evidence="2 11">Chaperone protein ClpB</fullName>
    </recommendedName>
</protein>
<dbReference type="PROSITE" id="PS51903">
    <property type="entry name" value="CLP_R"/>
    <property type="match status" value="1"/>
</dbReference>
<comment type="subcellular location">
    <subcellularLocation>
        <location evidence="11">Cytoplasm</location>
    </subcellularLocation>
</comment>
<dbReference type="SMART" id="SM01086">
    <property type="entry name" value="ClpB_D2-small"/>
    <property type="match status" value="1"/>
</dbReference>
<dbReference type="InterPro" id="IPR028299">
    <property type="entry name" value="ClpA/B_CS2"/>
</dbReference>
<evidence type="ECO:0000256" key="5">
    <source>
        <dbReference type="ARBA" id="ARBA00022840"/>
    </source>
</evidence>
<dbReference type="InterPro" id="IPR003593">
    <property type="entry name" value="AAA+_ATPase"/>
</dbReference>
<dbReference type="Gene3D" id="1.10.1780.10">
    <property type="entry name" value="Clp, N-terminal domain"/>
    <property type="match status" value="1"/>
</dbReference>
<evidence type="ECO:0000313" key="14">
    <source>
        <dbReference type="Proteomes" id="UP000708576"/>
    </source>
</evidence>
<dbReference type="SUPFAM" id="SSF52540">
    <property type="entry name" value="P-loop containing nucleoside triphosphate hydrolases"/>
    <property type="match status" value="2"/>
</dbReference>
<comment type="subunit">
    <text evidence="11">Homohexamer; The oligomerization is ATP-dependent.</text>
</comment>
<reference evidence="13 14" key="1">
    <citation type="journal article" date="2015" name="Int. J. Syst. Evol. Microbiol.">
        <title>Carboxylicivirga linearis sp. nov., isolated from a sea cucumber culture pond.</title>
        <authorList>
            <person name="Wang F.Q."/>
            <person name="Zhou Y.X."/>
            <person name="Lin X.Z."/>
            <person name="Chen G.J."/>
            <person name="Du Z.J."/>
        </authorList>
    </citation>
    <scope>NUCLEOTIDE SEQUENCE [LARGE SCALE GENOMIC DNA]</scope>
    <source>
        <strain evidence="13 14">FB218</strain>
    </source>
</reference>
<dbReference type="SUPFAM" id="SSF81923">
    <property type="entry name" value="Double Clp-N motif"/>
    <property type="match status" value="1"/>
</dbReference>
<dbReference type="InterPro" id="IPR036628">
    <property type="entry name" value="Clp_N_dom_sf"/>
</dbReference>
<comment type="function">
    <text evidence="11">Part of a stress-induced multi-chaperone system, it is involved in the recovery of the cell from heat-induced damage, in cooperation with DnaK, DnaJ and GrpE.</text>
</comment>
<dbReference type="InterPro" id="IPR018368">
    <property type="entry name" value="ClpA/B_CS1"/>
</dbReference>
<dbReference type="PROSITE" id="PS00871">
    <property type="entry name" value="CLPAB_2"/>
    <property type="match status" value="1"/>
</dbReference>
<keyword evidence="5 10" id="KW-0067">ATP-binding</keyword>
<dbReference type="PANTHER" id="PTHR11638:SF18">
    <property type="entry name" value="HEAT SHOCK PROTEIN 104"/>
    <property type="match status" value="1"/>
</dbReference>
<evidence type="ECO:0000256" key="10">
    <source>
        <dbReference type="RuleBase" id="RU004432"/>
    </source>
</evidence>
<dbReference type="EMBL" id="JAGUCO010000018">
    <property type="protein sequence ID" value="MBS2100101.1"/>
    <property type="molecule type" value="Genomic_DNA"/>
</dbReference>
<dbReference type="PANTHER" id="PTHR11638">
    <property type="entry name" value="ATP-DEPENDENT CLP PROTEASE"/>
    <property type="match status" value="1"/>
</dbReference>
<evidence type="ECO:0000256" key="3">
    <source>
        <dbReference type="ARBA" id="ARBA00022737"/>
    </source>
</evidence>
<dbReference type="InterPro" id="IPR050130">
    <property type="entry name" value="ClpA_ClpB"/>
</dbReference>
<dbReference type="SMART" id="SM00382">
    <property type="entry name" value="AAA"/>
    <property type="match status" value="2"/>
</dbReference>
<dbReference type="Gene3D" id="1.10.8.60">
    <property type="match status" value="1"/>
</dbReference>
<keyword evidence="11" id="KW-0963">Cytoplasm</keyword>
<sequence length="861" mass="96817">MNLKNFTIKAQEVIQQAAQIAVGKQHQAIEPGHLLMAVHQVDQSIIDFLVKKNGLNDYTNVLNSVIESYPNVAGGEPYLSRQSSDVLQKATDASKKHGDQFVSLEFLLLGLLQVKSDVSSMLKDAGLTEKGLIAAIEELRQGAKVNSATAEDTYQTLNRFAINLNERARNGKLDPVIGRDEEIRRVLQILSRRTKNNPILVGEPGVGKTAIAEGLAQRIINGDVPENLKSKEIFSLDMGALVAGAKYKGEFEERLKGVVKEVENADGEIILFIDEIHTLVGAGKGEGAMDAANILKPALARGELRAVGATTLGEFQKFFEKDKALERRFQMVMVNEPDVLSSISILRGLKERYETHHKVRIKDEAIISAVELSDRYISDRFLPDKAIDLMDEAASRLRLEMNSVPEEVDEVERRIKQLEIEREAIKRENDKVKLEYLNREISDLKEERTGLRAAWEAEKALIDKIQQNKSDIEHFRFEADKAEREGLYDKVAELRYGRIKEAEENIDRLKEELADLQKENVMIKEEVDAEDVAHIVSRWTGIPVSKMVKSEKMKLLVLEDELHKRVIGQNEAIDAVANAVRRSRAGLQDANRPIGSFIFLGSTGVGKTELAKALAEFLFDDDNQMTRIDMSEYQERHSVSRLIGAPPGYVGYDEGGQLTEAVRRKPYSVVLLDEIEKAHPDVFNILLQVLDDGRLTDNKGRVVDFKNTIVVMTSNTGSHLIQQRLSDNTELSHDKIESTKNEVFELLKQTIRPEFLNRIDEVIMFTPLSKEEITQIVELQFKSLKKRLATMDVSINMTDAATDWIASAGYDPLFGARPIKRALQRYLVNDLSKSLLADEISKDAEIVVDVDNEKLVFKNRG</sequence>
<dbReference type="Pfam" id="PF17871">
    <property type="entry name" value="AAA_lid_9"/>
    <property type="match status" value="1"/>
</dbReference>
<keyword evidence="11" id="KW-0346">Stress response</keyword>
<dbReference type="InterPro" id="IPR027417">
    <property type="entry name" value="P-loop_NTPase"/>
</dbReference>
<dbReference type="Gene3D" id="3.40.50.300">
    <property type="entry name" value="P-loop containing nucleotide triphosphate hydrolases"/>
    <property type="match status" value="3"/>
</dbReference>
<evidence type="ECO:0000259" key="12">
    <source>
        <dbReference type="PROSITE" id="PS51903"/>
    </source>
</evidence>
<comment type="caution">
    <text evidence="13">The sequence shown here is derived from an EMBL/GenBank/DDBJ whole genome shotgun (WGS) entry which is preliminary data.</text>
</comment>
<evidence type="ECO:0000256" key="7">
    <source>
        <dbReference type="ARBA" id="ARBA00023186"/>
    </source>
</evidence>
<dbReference type="InterPro" id="IPR019489">
    <property type="entry name" value="Clp_ATPase_C"/>
</dbReference>
<accession>A0ABS5JZ12</accession>
<evidence type="ECO:0000313" key="13">
    <source>
        <dbReference type="EMBL" id="MBS2100101.1"/>
    </source>
</evidence>
<comment type="subunit">
    <text evidence="8">Homohexamer. The oligomerization is ATP-dependent.</text>
</comment>
<dbReference type="PROSITE" id="PS00870">
    <property type="entry name" value="CLPAB_1"/>
    <property type="match status" value="1"/>
</dbReference>
<keyword evidence="3 9" id="KW-0677">Repeat</keyword>
<name>A0ABS5JZ12_9BACT</name>
<dbReference type="Pfam" id="PF02861">
    <property type="entry name" value="Clp_N"/>
    <property type="match status" value="1"/>
</dbReference>
<organism evidence="13 14">
    <name type="scientific">Carboxylicivirga linearis</name>
    <dbReference type="NCBI Taxonomy" id="1628157"/>
    <lineage>
        <taxon>Bacteria</taxon>
        <taxon>Pseudomonadati</taxon>
        <taxon>Bacteroidota</taxon>
        <taxon>Bacteroidia</taxon>
        <taxon>Marinilabiliales</taxon>
        <taxon>Marinilabiliaceae</taxon>
        <taxon>Carboxylicivirga</taxon>
    </lineage>
</organism>
<evidence type="ECO:0000256" key="8">
    <source>
        <dbReference type="ARBA" id="ARBA00026057"/>
    </source>
</evidence>
<evidence type="ECO:0000256" key="9">
    <source>
        <dbReference type="PROSITE-ProRule" id="PRU01251"/>
    </source>
</evidence>
<keyword evidence="4 10" id="KW-0547">Nucleotide-binding</keyword>
<dbReference type="Proteomes" id="UP000708576">
    <property type="component" value="Unassembled WGS sequence"/>
</dbReference>
<gene>
    <name evidence="11 13" type="primary">clpB</name>
    <name evidence="13" type="ORF">KEM10_17570</name>
</gene>
<dbReference type="InterPro" id="IPR004176">
    <property type="entry name" value="Clp_R_N"/>
</dbReference>
<keyword evidence="6 11" id="KW-0175">Coiled coil</keyword>
<keyword evidence="14" id="KW-1185">Reference proteome</keyword>
<feature type="coiled-coil region" evidence="11">
    <location>
        <begin position="401"/>
        <end position="526"/>
    </location>
</feature>
<feature type="domain" description="Clp R" evidence="12">
    <location>
        <begin position="1"/>
        <end position="142"/>
    </location>
</feature>
<dbReference type="InterPro" id="IPR001270">
    <property type="entry name" value="ClpA/B"/>
</dbReference>
<comment type="similarity">
    <text evidence="1 10">Belongs to the ClpA/ClpB family.</text>
</comment>
<evidence type="ECO:0000256" key="1">
    <source>
        <dbReference type="ARBA" id="ARBA00008675"/>
    </source>
</evidence>
<dbReference type="CDD" id="cd19499">
    <property type="entry name" value="RecA-like_ClpB_Hsp104-like"/>
    <property type="match status" value="1"/>
</dbReference>
<evidence type="ECO:0000256" key="11">
    <source>
        <dbReference type="RuleBase" id="RU362034"/>
    </source>
</evidence>
<dbReference type="PRINTS" id="PR00300">
    <property type="entry name" value="CLPPROTEASEA"/>
</dbReference>
<keyword evidence="7 10" id="KW-0143">Chaperone</keyword>
<dbReference type="Pfam" id="PF10431">
    <property type="entry name" value="ClpB_D2-small"/>
    <property type="match status" value="1"/>
</dbReference>
<dbReference type="InterPro" id="IPR041546">
    <property type="entry name" value="ClpA/ClpB_AAA_lid"/>
</dbReference>
<dbReference type="RefSeq" id="WP_212217368.1">
    <property type="nucleotide sequence ID" value="NZ_JAGUCO010000018.1"/>
</dbReference>
<proteinExistence type="inferred from homology"/>